<gene>
    <name evidence="7" type="primary">atpH</name>
    <name evidence="8" type="ORF">ET418_09585</name>
</gene>
<dbReference type="NCBIfam" id="TIGR01145">
    <property type="entry name" value="ATP_synt_delta"/>
    <property type="match status" value="1"/>
</dbReference>
<dbReference type="PANTHER" id="PTHR11910">
    <property type="entry name" value="ATP SYNTHASE DELTA CHAIN"/>
    <property type="match status" value="1"/>
</dbReference>
<organism evidence="8 9">
    <name type="scientific">Oryzomonas rubra</name>
    <dbReference type="NCBI Taxonomy" id="2509454"/>
    <lineage>
        <taxon>Bacteria</taxon>
        <taxon>Pseudomonadati</taxon>
        <taxon>Thermodesulfobacteriota</taxon>
        <taxon>Desulfuromonadia</taxon>
        <taxon>Geobacterales</taxon>
        <taxon>Geobacteraceae</taxon>
        <taxon>Oryzomonas</taxon>
    </lineage>
</organism>
<dbReference type="SUPFAM" id="SSF47928">
    <property type="entry name" value="N-terminal domain of the delta subunit of the F1F0-ATP synthase"/>
    <property type="match status" value="1"/>
</dbReference>
<comment type="function">
    <text evidence="7">F(1)F(0) ATP synthase produces ATP from ADP in the presence of a proton or sodium gradient. F-type ATPases consist of two structural domains, F(1) containing the extramembraneous catalytic core and F(0) containing the membrane proton channel, linked together by a central stalk and a peripheral stalk. During catalysis, ATP synthesis in the catalytic domain of F(1) is coupled via a rotary mechanism of the central stalk subunits to proton translocation.</text>
</comment>
<keyword evidence="2 7" id="KW-0813">Transport</keyword>
<evidence type="ECO:0000313" key="8">
    <source>
        <dbReference type="EMBL" id="KAA0891686.1"/>
    </source>
</evidence>
<dbReference type="AlphaFoldDB" id="A0A5A9XF95"/>
<dbReference type="GO" id="GO:0005886">
    <property type="term" value="C:plasma membrane"/>
    <property type="evidence" value="ECO:0007669"/>
    <property type="project" value="UniProtKB-SubCell"/>
</dbReference>
<dbReference type="Proteomes" id="UP000324298">
    <property type="component" value="Unassembled WGS sequence"/>
</dbReference>
<dbReference type="OrthoDB" id="9802471at2"/>
<sequence>MINNTIARRYAKALVQLGSEADLIDRFSEELAAMDRLFAGNGELRAAFGNPAFTAEQKKEIMKELVAKANCSELVGNFLLLLVDKNRVAFLDQIVQTYKKLADEHSGVIRPFIRTAFPLDDAQVASIQGALEKKTGKKVVPQVTVDQTLLGGVVTQIGDTAFDSSVKTQLKRIQDILQKG</sequence>
<evidence type="ECO:0000256" key="7">
    <source>
        <dbReference type="HAMAP-Rule" id="MF_01416"/>
    </source>
</evidence>
<keyword evidence="6 7" id="KW-0066">ATP synthesis</keyword>
<evidence type="ECO:0000256" key="2">
    <source>
        <dbReference type="ARBA" id="ARBA00022448"/>
    </source>
</evidence>
<keyword evidence="3 7" id="KW-0375">Hydrogen ion transport</keyword>
<evidence type="ECO:0000256" key="5">
    <source>
        <dbReference type="ARBA" id="ARBA00023136"/>
    </source>
</evidence>
<accession>A0A5A9XF95</accession>
<dbReference type="HAMAP" id="MF_01416">
    <property type="entry name" value="ATP_synth_delta_bact"/>
    <property type="match status" value="1"/>
</dbReference>
<evidence type="ECO:0000256" key="3">
    <source>
        <dbReference type="ARBA" id="ARBA00022781"/>
    </source>
</evidence>
<comment type="function">
    <text evidence="7">This protein is part of the stalk that links CF(0) to CF(1). It either transmits conformational changes from CF(0) to CF(1) or is implicated in proton conduction.</text>
</comment>
<dbReference type="NCBIfam" id="NF004402">
    <property type="entry name" value="PRK05758.2-2"/>
    <property type="match status" value="1"/>
</dbReference>
<dbReference type="InterPro" id="IPR000711">
    <property type="entry name" value="ATPase_OSCP/dsu"/>
</dbReference>
<evidence type="ECO:0000256" key="4">
    <source>
        <dbReference type="ARBA" id="ARBA00023065"/>
    </source>
</evidence>
<keyword evidence="5 7" id="KW-0472">Membrane</keyword>
<proteinExistence type="inferred from homology"/>
<keyword evidence="9" id="KW-1185">Reference proteome</keyword>
<keyword evidence="7" id="KW-1003">Cell membrane</keyword>
<protein>
    <recommendedName>
        <fullName evidence="7">ATP synthase subunit delta</fullName>
    </recommendedName>
    <alternativeName>
        <fullName evidence="7">ATP synthase F(1) sector subunit delta</fullName>
    </alternativeName>
    <alternativeName>
        <fullName evidence="7">F-type ATPase subunit delta</fullName>
        <shortName evidence="7">F-ATPase subunit delta</shortName>
    </alternativeName>
</protein>
<dbReference type="EMBL" id="SRSD01000005">
    <property type="protein sequence ID" value="KAA0891686.1"/>
    <property type="molecule type" value="Genomic_DNA"/>
</dbReference>
<dbReference type="GO" id="GO:0046933">
    <property type="term" value="F:proton-transporting ATP synthase activity, rotational mechanism"/>
    <property type="evidence" value="ECO:0007669"/>
    <property type="project" value="UniProtKB-UniRule"/>
</dbReference>
<dbReference type="Pfam" id="PF00213">
    <property type="entry name" value="OSCP"/>
    <property type="match status" value="1"/>
</dbReference>
<name>A0A5A9XF95_9BACT</name>
<dbReference type="GO" id="GO:0045259">
    <property type="term" value="C:proton-transporting ATP synthase complex"/>
    <property type="evidence" value="ECO:0007669"/>
    <property type="project" value="UniProtKB-KW"/>
</dbReference>
<evidence type="ECO:0000256" key="1">
    <source>
        <dbReference type="ARBA" id="ARBA00004370"/>
    </source>
</evidence>
<dbReference type="PRINTS" id="PR00125">
    <property type="entry name" value="ATPASEDELTA"/>
</dbReference>
<dbReference type="Gene3D" id="1.10.520.20">
    <property type="entry name" value="N-terminal domain of the delta subunit of the F1F0-ATP synthase"/>
    <property type="match status" value="1"/>
</dbReference>
<evidence type="ECO:0000313" key="9">
    <source>
        <dbReference type="Proteomes" id="UP000324298"/>
    </source>
</evidence>
<dbReference type="InterPro" id="IPR026015">
    <property type="entry name" value="ATP_synth_OSCP/delta_N_sf"/>
</dbReference>
<reference evidence="8 9" key="1">
    <citation type="submission" date="2019-04" db="EMBL/GenBank/DDBJ databases">
        <title>Geobacter ruber sp. nov., ferric-reducing bacteria isolated from paddy soil.</title>
        <authorList>
            <person name="Xu Z."/>
            <person name="Masuda Y."/>
            <person name="Itoh H."/>
            <person name="Senoo K."/>
        </authorList>
    </citation>
    <scope>NUCLEOTIDE SEQUENCE [LARGE SCALE GENOMIC DNA]</scope>
    <source>
        <strain evidence="8 9">Red88</strain>
    </source>
</reference>
<comment type="subcellular location">
    <subcellularLocation>
        <location evidence="7">Cell membrane</location>
        <topology evidence="7">Peripheral membrane protein</topology>
    </subcellularLocation>
    <subcellularLocation>
        <location evidence="1">Membrane</location>
    </subcellularLocation>
</comment>
<evidence type="ECO:0000256" key="6">
    <source>
        <dbReference type="ARBA" id="ARBA00023310"/>
    </source>
</evidence>
<keyword evidence="4 7" id="KW-0406">Ion transport</keyword>
<comment type="similarity">
    <text evidence="7">Belongs to the ATPase delta chain family.</text>
</comment>
<dbReference type="RefSeq" id="WP_149307385.1">
    <property type="nucleotide sequence ID" value="NZ_SRSD01000005.1"/>
</dbReference>
<keyword evidence="7" id="KW-0139">CF(1)</keyword>
<comment type="caution">
    <text evidence="8">The sequence shown here is derived from an EMBL/GenBank/DDBJ whole genome shotgun (WGS) entry which is preliminary data.</text>
</comment>